<proteinExistence type="predicted"/>
<dbReference type="InterPro" id="IPR024079">
    <property type="entry name" value="MetalloPept_cat_dom_sf"/>
</dbReference>
<organism evidence="1 2">
    <name type="scientific">Dactylosporangium cerinum</name>
    <dbReference type="NCBI Taxonomy" id="1434730"/>
    <lineage>
        <taxon>Bacteria</taxon>
        <taxon>Bacillati</taxon>
        <taxon>Actinomycetota</taxon>
        <taxon>Actinomycetes</taxon>
        <taxon>Micromonosporales</taxon>
        <taxon>Micromonosporaceae</taxon>
        <taxon>Dactylosporangium</taxon>
    </lineage>
</organism>
<dbReference type="Proteomes" id="UP001595912">
    <property type="component" value="Unassembled WGS sequence"/>
</dbReference>
<dbReference type="EMBL" id="JBHSIU010000041">
    <property type="protein sequence ID" value="MFC5002469.1"/>
    <property type="molecule type" value="Genomic_DNA"/>
</dbReference>
<evidence type="ECO:0000313" key="2">
    <source>
        <dbReference type="Proteomes" id="UP001595912"/>
    </source>
</evidence>
<dbReference type="Gene3D" id="3.40.390.10">
    <property type="entry name" value="Collagenase (Catalytic Domain)"/>
    <property type="match status" value="1"/>
</dbReference>
<evidence type="ECO:0000313" key="1">
    <source>
        <dbReference type="EMBL" id="MFC5002469.1"/>
    </source>
</evidence>
<comment type="caution">
    <text evidence="1">The sequence shown here is derived from an EMBL/GenBank/DDBJ whole genome shotgun (WGS) entry which is preliminary data.</text>
</comment>
<dbReference type="SUPFAM" id="SSF55486">
    <property type="entry name" value="Metalloproteases ('zincins'), catalytic domain"/>
    <property type="match status" value="1"/>
</dbReference>
<name>A0ABV9W3B9_9ACTN</name>
<reference evidence="2" key="1">
    <citation type="journal article" date="2019" name="Int. J. Syst. Evol. Microbiol.">
        <title>The Global Catalogue of Microorganisms (GCM) 10K type strain sequencing project: providing services to taxonomists for standard genome sequencing and annotation.</title>
        <authorList>
            <consortium name="The Broad Institute Genomics Platform"/>
            <consortium name="The Broad Institute Genome Sequencing Center for Infectious Disease"/>
            <person name="Wu L."/>
            <person name="Ma J."/>
        </authorList>
    </citation>
    <scope>NUCLEOTIDE SEQUENCE [LARGE SCALE GENOMIC DNA]</scope>
    <source>
        <strain evidence="2">CGMCC 4.7152</strain>
    </source>
</reference>
<protein>
    <submittedName>
        <fullName evidence="1">Uncharacterized protein</fullName>
    </submittedName>
</protein>
<keyword evidence="2" id="KW-1185">Reference proteome</keyword>
<gene>
    <name evidence="1" type="ORF">ACFPIJ_32120</name>
</gene>
<dbReference type="RefSeq" id="WP_380120535.1">
    <property type="nucleotide sequence ID" value="NZ_JBHSIU010000041.1"/>
</dbReference>
<sequence length="615" mass="66039">MKTDGRYVGGTEEHSLVLRVDLGGSGVLSADVSRGLTYLASVRTAPGVTVDAPHGRWPAQWQDALGANATGTIAVAAVPAHPEQLAVTLHLDHSLNGLPPADYPGTVERQGDEVRDLGIEVDLESGVRAPAPVDFQGAPMDLGSCLHSAGFATTVTTAPSPIPAPAEPWDYSTIFSVLNDLMTNLSGPAGLVPAWKLHLLLLSRCSRPSLAGIMFDQTWPLPRQGSAVFVDTIRELIKDDDEDRQILRTAVHELGHALNLAHRFERAVGRADSTSFMNYPQRYLQGQHVEDYWNKFAYTFDPDELEFLRHGPRGAVRPGDAAFHSVRYWRDTGGGYVPYLQEVPQTGMRLTLVPPQNGPLFAYGQPVLLGVTLQNVGDTPVQFPSNPLDPKTGGLELLIRRVTGTTDDRSFADATTFVPLMQACELEDESTQVTLAPGSTLSNNVNLTFGSGGFAFAEPGTYQVLPLLSRPTAGSPATDQLVVGEVLRIRIGYPKDVGDEHDALVLSRPDVGTYFALGGSDCLTRAEDDLMAVYERRSAVNGAADPVATAIARAAGINAGRHFVRVRDGAFVQRPADHGRAAELLGGLDATALNNFDPQTAESTARLARRYQGNG</sequence>
<accession>A0ABV9W3B9</accession>